<keyword evidence="5" id="KW-0472">Membrane</keyword>
<dbReference type="PROSITE" id="PS50885">
    <property type="entry name" value="HAMP"/>
    <property type="match status" value="1"/>
</dbReference>
<dbReference type="GO" id="GO:0006935">
    <property type="term" value="P:chemotaxis"/>
    <property type="evidence" value="ECO:0007669"/>
    <property type="project" value="InterPro"/>
</dbReference>
<dbReference type="InterPro" id="IPR004090">
    <property type="entry name" value="Chemotax_Me-accpt_rcpt"/>
</dbReference>
<keyword evidence="9" id="KW-1185">Reference proteome</keyword>
<dbReference type="SMART" id="SM00283">
    <property type="entry name" value="MA"/>
    <property type="match status" value="1"/>
</dbReference>
<dbReference type="Gene3D" id="1.10.287.950">
    <property type="entry name" value="Methyl-accepting chemotaxis protein"/>
    <property type="match status" value="1"/>
</dbReference>
<dbReference type="OrthoDB" id="1884279at2"/>
<dbReference type="Pfam" id="PF00672">
    <property type="entry name" value="HAMP"/>
    <property type="match status" value="1"/>
</dbReference>
<evidence type="ECO:0000256" key="2">
    <source>
        <dbReference type="ARBA" id="ARBA00022481"/>
    </source>
</evidence>
<keyword evidence="2" id="KW-0488">Methylation</keyword>
<evidence type="ECO:0000313" key="9">
    <source>
        <dbReference type="Proteomes" id="UP000484015"/>
    </source>
</evidence>
<dbReference type="PRINTS" id="PR00260">
    <property type="entry name" value="CHEMTRNSDUCR"/>
</dbReference>
<proteinExistence type="inferred from homology"/>
<dbReference type="FunFam" id="1.10.287.950:FF:000001">
    <property type="entry name" value="Methyl-accepting chemotaxis sensory transducer"/>
    <property type="match status" value="1"/>
</dbReference>
<dbReference type="PANTHER" id="PTHR43531">
    <property type="entry name" value="PROTEIN ICFG"/>
    <property type="match status" value="1"/>
</dbReference>
<evidence type="ECO:0000256" key="5">
    <source>
        <dbReference type="SAM" id="Phobius"/>
    </source>
</evidence>
<evidence type="ECO:0000256" key="4">
    <source>
        <dbReference type="PROSITE-ProRule" id="PRU00284"/>
    </source>
</evidence>
<comment type="subcellular location">
    <subcellularLocation>
        <location evidence="1">Membrane</location>
    </subcellularLocation>
</comment>
<feature type="domain" description="HAMP" evidence="7">
    <location>
        <begin position="220"/>
        <end position="272"/>
    </location>
</feature>
<accession>A0A6L6PTC1</accession>
<evidence type="ECO:0000256" key="3">
    <source>
        <dbReference type="ARBA" id="ARBA00029447"/>
    </source>
</evidence>
<dbReference type="Pfam" id="PF00015">
    <property type="entry name" value="MCPsignal"/>
    <property type="match status" value="1"/>
</dbReference>
<dbReference type="PANTHER" id="PTHR43531:SF14">
    <property type="entry name" value="METHYL-ACCEPTING CHEMOTAXIS PROTEIN I-RELATED"/>
    <property type="match status" value="1"/>
</dbReference>
<evidence type="ECO:0000259" key="6">
    <source>
        <dbReference type="PROSITE" id="PS50111"/>
    </source>
</evidence>
<dbReference type="AlphaFoldDB" id="A0A6L6PTC1"/>
<evidence type="ECO:0000256" key="1">
    <source>
        <dbReference type="ARBA" id="ARBA00004370"/>
    </source>
</evidence>
<dbReference type="InterPro" id="IPR003660">
    <property type="entry name" value="HAMP_dom"/>
</dbReference>
<comment type="caution">
    <text evidence="8">The sequence shown here is derived from an EMBL/GenBank/DDBJ whole genome shotgun (WGS) entry which is preliminary data.</text>
</comment>
<comment type="similarity">
    <text evidence="3">Belongs to the methyl-accepting chemotaxis (MCP) protein family.</text>
</comment>
<dbReference type="GO" id="GO:0007165">
    <property type="term" value="P:signal transduction"/>
    <property type="evidence" value="ECO:0007669"/>
    <property type="project" value="UniProtKB-KW"/>
</dbReference>
<reference evidence="8 9" key="1">
    <citation type="submission" date="2019-11" db="EMBL/GenBank/DDBJ databases">
        <title>Type strains purchased from KCTC, JCM and DSMZ.</title>
        <authorList>
            <person name="Lu H."/>
        </authorList>
    </citation>
    <scope>NUCLEOTIDE SEQUENCE [LARGE SCALE GENOMIC DNA]</scope>
    <source>
        <strain evidence="8 9">KCTC 42409</strain>
    </source>
</reference>
<dbReference type="CDD" id="cd11386">
    <property type="entry name" value="MCP_signal"/>
    <property type="match status" value="1"/>
</dbReference>
<dbReference type="SMART" id="SM00304">
    <property type="entry name" value="HAMP"/>
    <property type="match status" value="1"/>
</dbReference>
<evidence type="ECO:0000259" key="7">
    <source>
        <dbReference type="PROSITE" id="PS50885"/>
    </source>
</evidence>
<dbReference type="EMBL" id="WNLA01000001">
    <property type="protein sequence ID" value="MTW00687.1"/>
    <property type="molecule type" value="Genomic_DNA"/>
</dbReference>
<dbReference type="RefSeq" id="WP_155437098.1">
    <property type="nucleotide sequence ID" value="NZ_WNLA01000001.1"/>
</dbReference>
<dbReference type="GO" id="GO:0004888">
    <property type="term" value="F:transmembrane signaling receptor activity"/>
    <property type="evidence" value="ECO:0007669"/>
    <property type="project" value="InterPro"/>
</dbReference>
<dbReference type="SUPFAM" id="SSF58104">
    <property type="entry name" value="Methyl-accepting chemotaxis protein (MCP) signaling domain"/>
    <property type="match status" value="1"/>
</dbReference>
<dbReference type="GO" id="GO:0005886">
    <property type="term" value="C:plasma membrane"/>
    <property type="evidence" value="ECO:0007669"/>
    <property type="project" value="TreeGrafter"/>
</dbReference>
<protein>
    <submittedName>
        <fullName evidence="8">HAMP domain-containing protein</fullName>
    </submittedName>
</protein>
<organism evidence="8 9">
    <name type="scientific">Pseudoduganella ginsengisoli</name>
    <dbReference type="NCBI Taxonomy" id="1462440"/>
    <lineage>
        <taxon>Bacteria</taxon>
        <taxon>Pseudomonadati</taxon>
        <taxon>Pseudomonadota</taxon>
        <taxon>Betaproteobacteria</taxon>
        <taxon>Burkholderiales</taxon>
        <taxon>Oxalobacteraceae</taxon>
        <taxon>Telluria group</taxon>
        <taxon>Pseudoduganella</taxon>
    </lineage>
</organism>
<dbReference type="Proteomes" id="UP000484015">
    <property type="component" value="Unassembled WGS sequence"/>
</dbReference>
<name>A0A6L6PTC1_9BURK</name>
<keyword evidence="5" id="KW-0812">Transmembrane</keyword>
<dbReference type="InterPro" id="IPR004089">
    <property type="entry name" value="MCPsignal_dom"/>
</dbReference>
<feature type="domain" description="Methyl-accepting transducer" evidence="6">
    <location>
        <begin position="277"/>
        <end position="506"/>
    </location>
</feature>
<gene>
    <name evidence="8" type="ORF">GM668_01165</name>
</gene>
<dbReference type="InterPro" id="IPR051310">
    <property type="entry name" value="MCP_chemotaxis"/>
</dbReference>
<sequence length="537" mass="57528">MKLADLKIGVRLSLLSGFFLIALLAVGLTGWRALAAIKHRDAQGIQRTAMLTQAVDIARSSQVEFKIQVQEWKNILVRGSDPASFDKYSQAFTTTGQKVNSELARLKALLDKLNLSTPLVAEAQKLHEELGVNYMKALKQYDTANPESYKLVDGLVKGMDRAPTAKIDEIVAYIGKQANDENKDMVADAEDAYRGAVLWQGGIVALALVAGGVLMVWLTRSITQPLAQALDLAKTVAAGDLRCEMASSRKDEIGDLLRALQEMTDNLARIVGDVRQGTDTIATASTEIASGNMDLSARTEQQASSLEETVASMAELTSTVRQNHENAGQAQRLAEEASHVAEKGGVTVSEVVQMMGRINESSRKIADIISVIDGIAFQTNILALNAAVEAARAGEQGRGFAVVASEVRSLAHRSAAAAKEIKELIVDSVARVDQGSLLVTQAGDTMTDVVASVGRVAAIIREIAQASTEQQDGIAEIGEAINQMDGVTQQNAALVEQASAAADALRQQAHSLAEAVSIFKLHEEERRQAQARRPLLN</sequence>
<dbReference type="PROSITE" id="PS50111">
    <property type="entry name" value="CHEMOTAXIS_TRANSDUC_2"/>
    <property type="match status" value="1"/>
</dbReference>
<evidence type="ECO:0000313" key="8">
    <source>
        <dbReference type="EMBL" id="MTW00687.1"/>
    </source>
</evidence>
<keyword evidence="5" id="KW-1133">Transmembrane helix</keyword>
<keyword evidence="4" id="KW-0807">Transducer</keyword>
<dbReference type="CDD" id="cd06225">
    <property type="entry name" value="HAMP"/>
    <property type="match status" value="1"/>
</dbReference>
<feature type="transmembrane region" description="Helical" evidence="5">
    <location>
        <begin position="197"/>
        <end position="218"/>
    </location>
</feature>